<dbReference type="PANTHER" id="PTHR43883">
    <property type="entry name" value="SLR0207 PROTEIN"/>
    <property type="match status" value="1"/>
</dbReference>
<dbReference type="InterPro" id="IPR027417">
    <property type="entry name" value="P-loop_NTPase"/>
</dbReference>
<dbReference type="SUPFAM" id="SSF56112">
    <property type="entry name" value="Protein kinase-like (PK-like)"/>
    <property type="match status" value="1"/>
</dbReference>
<protein>
    <submittedName>
        <fullName evidence="1">AAA family ATPase</fullName>
    </submittedName>
</protein>
<dbReference type="Proteomes" id="UP000599523">
    <property type="component" value="Unassembled WGS sequence"/>
</dbReference>
<dbReference type="PANTHER" id="PTHR43883:SF1">
    <property type="entry name" value="GLUCONOKINASE"/>
    <property type="match status" value="1"/>
</dbReference>
<evidence type="ECO:0000313" key="1">
    <source>
        <dbReference type="EMBL" id="NMG02689.1"/>
    </source>
</evidence>
<comment type="caution">
    <text evidence="1">The sequence shown here is derived from an EMBL/GenBank/DDBJ whole genome shotgun (WGS) entry which is preliminary data.</text>
</comment>
<dbReference type="AlphaFoldDB" id="A0A972F6X9"/>
<name>A0A972F6X9_9RHOO</name>
<gene>
    <name evidence="1" type="ORF">GPA21_06860</name>
</gene>
<dbReference type="Gene3D" id="3.40.50.300">
    <property type="entry name" value="P-loop containing nucleotide triphosphate hydrolases"/>
    <property type="match status" value="1"/>
</dbReference>
<dbReference type="Pfam" id="PF13671">
    <property type="entry name" value="AAA_33"/>
    <property type="match status" value="1"/>
</dbReference>
<reference evidence="1" key="1">
    <citation type="submission" date="2019-12" db="EMBL/GenBank/DDBJ databases">
        <title>Comparative genomics gives insights into the taxonomy of the Azoarcus-Aromatoleum group and reveals separate origins of nif in the plant-associated Azoarcus and non-plant-associated Aromatoleum sub-groups.</title>
        <authorList>
            <person name="Lafos M."/>
            <person name="Maluk M."/>
            <person name="Batista M."/>
            <person name="Junghare M."/>
            <person name="Carmona M."/>
            <person name="Faoro H."/>
            <person name="Cruz L.M."/>
            <person name="Battistoni F."/>
            <person name="De Souza E."/>
            <person name="Pedrosa F."/>
            <person name="Chen W.-M."/>
            <person name="Poole P.S."/>
            <person name="Dixon R.A."/>
            <person name="James E.K."/>
        </authorList>
    </citation>
    <scope>NUCLEOTIDE SEQUENCE</scope>
    <source>
        <strain evidence="1">NSC3</strain>
    </source>
</reference>
<dbReference type="EMBL" id="WTVM01000030">
    <property type="protein sequence ID" value="NMG02689.1"/>
    <property type="molecule type" value="Genomic_DNA"/>
</dbReference>
<evidence type="ECO:0000313" key="2">
    <source>
        <dbReference type="Proteomes" id="UP000599523"/>
    </source>
</evidence>
<accession>A0A972F6X9</accession>
<dbReference type="InterPro" id="IPR052732">
    <property type="entry name" value="Cell-binding_unc_protein"/>
</dbReference>
<dbReference type="Gene3D" id="3.90.1200.10">
    <property type="match status" value="1"/>
</dbReference>
<sequence>MDEGTARLKALMAGRGFPHLAGDMQCIETHISWVVLAGDFAYKFKKPLDLGFLDYSTLALRKQACEDELRLNRRTAPSIYLDVVALRGTAAAPRINGDGPVLDYAVRMRRFDQDQVFDALLARDALTPDLIDAVGVHVAALHASAAVAEVGGEYGTPQAVHAPASQNFEQIRDRLADGAIHARVAALEQWSDAAFQRLRDTFAKRLADGRVRECHGDLHLGNLVVCDGQARLFDGIEFNPHLRWTDVIADTAFLVMDLLAHGREDLAGRFLDVWLQETGDYEGVAVLRYYLVYRAMVRAKIAAIRLGQAGAQECDRDAFMRYLSLAERLTVPGQRGLVIGCGVSGSGKSVSSQTLVEGAGFIRLRSDVERKRLFGLAPLASSASVLAGGIYTADASAQTYARLLFLAGNVLDAGYPVFVDATFCRHAQREPFTQLAARLDTPCLIAWFDAPPALLQQRVVARLGAGADVSEADLAVLESQLASFEVPDEVADGARVLKLDTSTSDAPQVLRDAVAQWLAGVAGADSGVPLHTNRSNPDGA</sequence>
<dbReference type="SUPFAM" id="SSF52540">
    <property type="entry name" value="P-loop containing nucleoside triphosphate hydrolases"/>
    <property type="match status" value="1"/>
</dbReference>
<organism evidence="1 2">
    <name type="scientific">Azoarcus taiwanensis</name>
    <dbReference type="NCBI Taxonomy" id="666964"/>
    <lineage>
        <taxon>Bacteria</taxon>
        <taxon>Pseudomonadati</taxon>
        <taxon>Pseudomonadota</taxon>
        <taxon>Betaproteobacteria</taxon>
        <taxon>Rhodocyclales</taxon>
        <taxon>Zoogloeaceae</taxon>
        <taxon>Azoarcus</taxon>
    </lineage>
</organism>
<proteinExistence type="predicted"/>
<keyword evidence="2" id="KW-1185">Reference proteome</keyword>
<dbReference type="InterPro" id="IPR011009">
    <property type="entry name" value="Kinase-like_dom_sf"/>
</dbReference>
<dbReference type="RefSeq" id="WP_168987471.1">
    <property type="nucleotide sequence ID" value="NZ_CAWPHM010000233.1"/>
</dbReference>